<protein>
    <recommendedName>
        <fullName evidence="1">Hemerythrin-like domain-containing protein</fullName>
    </recommendedName>
</protein>
<dbReference type="EMBL" id="MU006095">
    <property type="protein sequence ID" value="KAF2839282.1"/>
    <property type="molecule type" value="Genomic_DNA"/>
</dbReference>
<name>A0A9P4SAZ4_9PEZI</name>
<sequence length="257" mass="29683">MERKRYNWEETPIPVMATPQLKYPERAADIYTRAATAMCLVHNMFIRVFNSIYLQAQHVPPSEYGNFIGYALLFYTNLEHHHRGEEERFFRRIAEHCGEVGVMEREVGQHAELHQGLEMYAEYLRSVQSQPSKFSGTKLVGIMDSFVKVMEAHLSDEISTLLSLTRFGDKIDMTTIMHEEGEKSVAESSLLEDVPMLLLNLDRWRFEGGLHKGFPPVPGPMRWLVCNVFTCWNWGWWKFATCDGRGMPRELPYGAGS</sequence>
<keyword evidence="3" id="KW-1185">Reference proteome</keyword>
<dbReference type="Gene3D" id="1.20.120.520">
    <property type="entry name" value="nmb1532 protein domain like"/>
    <property type="match status" value="1"/>
</dbReference>
<dbReference type="PANTHER" id="PTHR38048:SF2">
    <property type="entry name" value="HEMERYTHRIN-LIKE DOMAIN-CONTAINING PROTEIN"/>
    <property type="match status" value="1"/>
</dbReference>
<evidence type="ECO:0000313" key="3">
    <source>
        <dbReference type="Proteomes" id="UP000799429"/>
    </source>
</evidence>
<dbReference type="OrthoDB" id="58416at2759"/>
<organism evidence="2 3">
    <name type="scientific">Patellaria atrata CBS 101060</name>
    <dbReference type="NCBI Taxonomy" id="1346257"/>
    <lineage>
        <taxon>Eukaryota</taxon>
        <taxon>Fungi</taxon>
        <taxon>Dikarya</taxon>
        <taxon>Ascomycota</taxon>
        <taxon>Pezizomycotina</taxon>
        <taxon>Dothideomycetes</taxon>
        <taxon>Dothideomycetes incertae sedis</taxon>
        <taxon>Patellariales</taxon>
        <taxon>Patellariaceae</taxon>
        <taxon>Patellaria</taxon>
    </lineage>
</organism>
<comment type="caution">
    <text evidence="2">The sequence shown here is derived from an EMBL/GenBank/DDBJ whole genome shotgun (WGS) entry which is preliminary data.</text>
</comment>
<accession>A0A9P4SAZ4</accession>
<dbReference type="InterPro" id="IPR012312">
    <property type="entry name" value="Hemerythrin-like"/>
</dbReference>
<evidence type="ECO:0000259" key="1">
    <source>
        <dbReference type="Pfam" id="PF01814"/>
    </source>
</evidence>
<proteinExistence type="predicted"/>
<gene>
    <name evidence="2" type="ORF">M501DRAFT_1011149</name>
</gene>
<dbReference type="PANTHER" id="PTHR38048">
    <property type="entry name" value="EXPRESSED PROTEIN"/>
    <property type="match status" value="1"/>
</dbReference>
<feature type="domain" description="Hemerythrin-like" evidence="1">
    <location>
        <begin position="41"/>
        <end position="162"/>
    </location>
</feature>
<dbReference type="CDD" id="cd12108">
    <property type="entry name" value="Hr-like"/>
    <property type="match status" value="1"/>
</dbReference>
<dbReference type="Pfam" id="PF01814">
    <property type="entry name" value="Hemerythrin"/>
    <property type="match status" value="1"/>
</dbReference>
<dbReference type="AlphaFoldDB" id="A0A9P4SAZ4"/>
<reference evidence="2" key="1">
    <citation type="journal article" date="2020" name="Stud. Mycol.">
        <title>101 Dothideomycetes genomes: a test case for predicting lifestyles and emergence of pathogens.</title>
        <authorList>
            <person name="Haridas S."/>
            <person name="Albert R."/>
            <person name="Binder M."/>
            <person name="Bloem J."/>
            <person name="Labutti K."/>
            <person name="Salamov A."/>
            <person name="Andreopoulos B."/>
            <person name="Baker S."/>
            <person name="Barry K."/>
            <person name="Bills G."/>
            <person name="Bluhm B."/>
            <person name="Cannon C."/>
            <person name="Castanera R."/>
            <person name="Culley D."/>
            <person name="Daum C."/>
            <person name="Ezra D."/>
            <person name="Gonzalez J."/>
            <person name="Henrissat B."/>
            <person name="Kuo A."/>
            <person name="Liang C."/>
            <person name="Lipzen A."/>
            <person name="Lutzoni F."/>
            <person name="Magnuson J."/>
            <person name="Mondo S."/>
            <person name="Nolan M."/>
            <person name="Ohm R."/>
            <person name="Pangilinan J."/>
            <person name="Park H.-J."/>
            <person name="Ramirez L."/>
            <person name="Alfaro M."/>
            <person name="Sun H."/>
            <person name="Tritt A."/>
            <person name="Yoshinaga Y."/>
            <person name="Zwiers L.-H."/>
            <person name="Turgeon B."/>
            <person name="Goodwin S."/>
            <person name="Spatafora J."/>
            <person name="Crous P."/>
            <person name="Grigoriev I."/>
        </authorList>
    </citation>
    <scope>NUCLEOTIDE SEQUENCE</scope>
    <source>
        <strain evidence="2">CBS 101060</strain>
    </source>
</reference>
<evidence type="ECO:0000313" key="2">
    <source>
        <dbReference type="EMBL" id="KAF2839282.1"/>
    </source>
</evidence>
<dbReference type="Proteomes" id="UP000799429">
    <property type="component" value="Unassembled WGS sequence"/>
</dbReference>
<dbReference type="InterPro" id="IPR053206">
    <property type="entry name" value="Dimeric_xanthone_biosynth"/>
</dbReference>